<name>A0ABZ3FRR5_9ACTN</name>
<protein>
    <submittedName>
        <fullName evidence="2">HXXEE domain-containing protein</fullName>
    </submittedName>
</protein>
<accession>A0ABZ3FRR5</accession>
<gene>
    <name evidence="2" type="ORF">AADG42_16165</name>
</gene>
<evidence type="ECO:0000313" key="2">
    <source>
        <dbReference type="EMBL" id="XAN08774.1"/>
    </source>
</evidence>
<dbReference type="RefSeq" id="WP_425310201.1">
    <property type="nucleotide sequence ID" value="NZ_CP154795.1"/>
</dbReference>
<feature type="transmembrane region" description="Helical" evidence="1">
    <location>
        <begin position="56"/>
        <end position="76"/>
    </location>
</feature>
<feature type="transmembrane region" description="Helical" evidence="1">
    <location>
        <begin position="108"/>
        <end position="126"/>
    </location>
</feature>
<keyword evidence="1" id="KW-0472">Membrane</keyword>
<evidence type="ECO:0000256" key="1">
    <source>
        <dbReference type="SAM" id="Phobius"/>
    </source>
</evidence>
<feature type="transmembrane region" description="Helical" evidence="1">
    <location>
        <begin position="82"/>
        <end position="101"/>
    </location>
</feature>
<evidence type="ECO:0000313" key="3">
    <source>
        <dbReference type="Proteomes" id="UP001442841"/>
    </source>
</evidence>
<proteinExistence type="predicted"/>
<organism evidence="2 3">
    <name type="scientific">Ammonicoccus fulvus</name>
    <dbReference type="NCBI Taxonomy" id="3138240"/>
    <lineage>
        <taxon>Bacteria</taxon>
        <taxon>Bacillati</taxon>
        <taxon>Actinomycetota</taxon>
        <taxon>Actinomycetes</taxon>
        <taxon>Propionibacteriales</taxon>
        <taxon>Propionibacteriaceae</taxon>
        <taxon>Ammonicoccus</taxon>
    </lineage>
</organism>
<feature type="transmembrane region" description="Helical" evidence="1">
    <location>
        <begin position="146"/>
        <end position="163"/>
    </location>
</feature>
<keyword evidence="1" id="KW-0812">Transmembrane</keyword>
<dbReference type="InterPro" id="IPR025671">
    <property type="entry name" value="HXXEE"/>
</dbReference>
<dbReference type="EMBL" id="CP154795">
    <property type="protein sequence ID" value="XAN08774.1"/>
    <property type="molecule type" value="Genomic_DNA"/>
</dbReference>
<keyword evidence="1" id="KW-1133">Transmembrane helix</keyword>
<sequence length="173" mass="19119">MGTAAPTLGLFAAWVAHDIEEWLTAAPNSTRILREAPDWLPIPDRVRRDGVSQEQINVALAMMAALFAAGSLDGWRTGGRSWLYRLLLDGFGLHTFSHVGLALVRRRYASGVVTAPLVALPFWWWARRELRRSGVDYPVSRLAMPLFVPLGLVVHGIALRLTTGKPEIINARG</sequence>
<dbReference type="Proteomes" id="UP001442841">
    <property type="component" value="Chromosome"/>
</dbReference>
<dbReference type="Pfam" id="PF13787">
    <property type="entry name" value="HXXEE"/>
    <property type="match status" value="1"/>
</dbReference>
<reference evidence="2 3" key="1">
    <citation type="submission" date="2024-04" db="EMBL/GenBank/DDBJ databases">
        <title>Isolation of an actinomycete strain from pig manure.</title>
        <authorList>
            <person name="Gong T."/>
            <person name="Yu Z."/>
            <person name="An M."/>
            <person name="Wei C."/>
            <person name="Yang W."/>
            <person name="Liu L."/>
        </authorList>
    </citation>
    <scope>NUCLEOTIDE SEQUENCE [LARGE SCALE GENOMIC DNA]</scope>
    <source>
        <strain evidence="2 3">ZF39</strain>
    </source>
</reference>
<keyword evidence="3" id="KW-1185">Reference proteome</keyword>